<dbReference type="AlphaFoldDB" id="A0A2K3P654"/>
<dbReference type="GO" id="GO:0036374">
    <property type="term" value="F:glutathione hydrolase activity"/>
    <property type="evidence" value="ECO:0007669"/>
    <property type="project" value="InterPro"/>
</dbReference>
<dbReference type="Pfam" id="PF01019">
    <property type="entry name" value="G_glu_transpept"/>
    <property type="match status" value="1"/>
</dbReference>
<dbReference type="STRING" id="57577.A0A2K3P654"/>
<organism evidence="2 3">
    <name type="scientific">Trifolium pratense</name>
    <name type="common">Red clover</name>
    <dbReference type="NCBI Taxonomy" id="57577"/>
    <lineage>
        <taxon>Eukaryota</taxon>
        <taxon>Viridiplantae</taxon>
        <taxon>Streptophyta</taxon>
        <taxon>Embryophyta</taxon>
        <taxon>Tracheophyta</taxon>
        <taxon>Spermatophyta</taxon>
        <taxon>Magnoliopsida</taxon>
        <taxon>eudicotyledons</taxon>
        <taxon>Gunneridae</taxon>
        <taxon>Pentapetalae</taxon>
        <taxon>rosids</taxon>
        <taxon>fabids</taxon>
        <taxon>Fabales</taxon>
        <taxon>Fabaceae</taxon>
        <taxon>Papilionoideae</taxon>
        <taxon>50 kb inversion clade</taxon>
        <taxon>NPAAA clade</taxon>
        <taxon>Hologalegina</taxon>
        <taxon>IRL clade</taxon>
        <taxon>Trifolieae</taxon>
        <taxon>Trifolium</taxon>
    </lineage>
</organism>
<gene>
    <name evidence="2" type="ORF">L195_g007354</name>
</gene>
<evidence type="ECO:0000256" key="1">
    <source>
        <dbReference type="PIRSR" id="PIRSR600101-2"/>
    </source>
</evidence>
<reference evidence="2 3" key="2">
    <citation type="journal article" date="2017" name="Front. Plant Sci.">
        <title>Gene Classification and Mining of Molecular Markers Useful in Red Clover (Trifolium pratense) Breeding.</title>
        <authorList>
            <person name="Istvanek J."/>
            <person name="Dluhosova J."/>
            <person name="Dluhos P."/>
            <person name="Patkova L."/>
            <person name="Nedelnik J."/>
            <person name="Repkova J."/>
        </authorList>
    </citation>
    <scope>NUCLEOTIDE SEQUENCE [LARGE SCALE GENOMIC DNA]</scope>
    <source>
        <strain evidence="3">cv. Tatra</strain>
        <tissue evidence="2">Young leaves</tissue>
    </source>
</reference>
<feature type="binding site" evidence="1">
    <location>
        <position position="201"/>
    </location>
    <ligand>
        <name>L-glutamate</name>
        <dbReference type="ChEBI" id="CHEBI:29985"/>
    </ligand>
</feature>
<dbReference type="SUPFAM" id="SSF56235">
    <property type="entry name" value="N-terminal nucleophile aminohydrolases (Ntn hydrolases)"/>
    <property type="match status" value="1"/>
</dbReference>
<proteinExistence type="predicted"/>
<sequence length="211" mass="22524">MFVPKYAVQDGVVREGLKVTSLWWMDIQNLENGVDGIPYNWVSSRIREEAVIEACAGVDVELMKDMQMEEPMKGILSIHLECGIDYRKDTHEGRCLTVVGFAVRGGINFEILKGTERYNEGKTTNEGNVIESEIGVVAADDARCSAVGVSMLKLGGHAVDAAVAAALCVGVVFQASSGIGGGSFMVVKSSSSSKAQAFDMRETAPLAASQV</sequence>
<evidence type="ECO:0000313" key="3">
    <source>
        <dbReference type="Proteomes" id="UP000236291"/>
    </source>
</evidence>
<protein>
    <submittedName>
        <fullName evidence="2">Gamma-glutamyltranspeptidase 1-like protein</fullName>
    </submittedName>
</protein>
<dbReference type="EMBL" id="ASHM01004059">
    <property type="protein sequence ID" value="PNY10765.1"/>
    <property type="molecule type" value="Genomic_DNA"/>
</dbReference>
<dbReference type="PANTHER" id="PTHR11686">
    <property type="entry name" value="GAMMA GLUTAMYL TRANSPEPTIDASE"/>
    <property type="match status" value="1"/>
</dbReference>
<dbReference type="ExpressionAtlas" id="A0A2K3P654">
    <property type="expression patterns" value="baseline"/>
</dbReference>
<dbReference type="InterPro" id="IPR000101">
    <property type="entry name" value="GGT_peptidase"/>
</dbReference>
<dbReference type="Proteomes" id="UP000236291">
    <property type="component" value="Unassembled WGS sequence"/>
</dbReference>
<dbReference type="GO" id="GO:0006751">
    <property type="term" value="P:glutathione catabolic process"/>
    <property type="evidence" value="ECO:0007669"/>
    <property type="project" value="InterPro"/>
</dbReference>
<name>A0A2K3P654_TRIPR</name>
<comment type="caution">
    <text evidence="2">The sequence shown here is derived from an EMBL/GenBank/DDBJ whole genome shotgun (WGS) entry which is preliminary data.</text>
</comment>
<reference evidence="2 3" key="1">
    <citation type="journal article" date="2014" name="Am. J. Bot.">
        <title>Genome assembly and annotation for red clover (Trifolium pratense; Fabaceae).</title>
        <authorList>
            <person name="Istvanek J."/>
            <person name="Jaros M."/>
            <person name="Krenek A."/>
            <person name="Repkova J."/>
        </authorList>
    </citation>
    <scope>NUCLEOTIDE SEQUENCE [LARGE SCALE GENOMIC DNA]</scope>
    <source>
        <strain evidence="3">cv. Tatra</strain>
        <tissue evidence="2">Young leaves</tissue>
    </source>
</reference>
<dbReference type="PANTHER" id="PTHR11686:SF9">
    <property type="entry name" value="RE13973P"/>
    <property type="match status" value="1"/>
</dbReference>
<accession>A0A2K3P654</accession>
<dbReference type="GO" id="GO:0005886">
    <property type="term" value="C:plasma membrane"/>
    <property type="evidence" value="ECO:0007669"/>
    <property type="project" value="TreeGrafter"/>
</dbReference>
<evidence type="ECO:0000313" key="2">
    <source>
        <dbReference type="EMBL" id="PNY10765.1"/>
    </source>
</evidence>
<dbReference type="InterPro" id="IPR029055">
    <property type="entry name" value="Ntn_hydrolases_N"/>
</dbReference>